<feature type="region of interest" description="Disordered" evidence="6">
    <location>
        <begin position="1"/>
        <end position="44"/>
    </location>
</feature>
<evidence type="ECO:0000256" key="2">
    <source>
        <dbReference type="ARBA" id="ARBA00009310"/>
    </source>
</evidence>
<feature type="compositionally biased region" description="Low complexity" evidence="6">
    <location>
        <begin position="27"/>
        <end position="38"/>
    </location>
</feature>
<dbReference type="EMBL" id="GBGD01000815">
    <property type="protein sequence ID" value="JAC88074.1"/>
    <property type="molecule type" value="mRNA"/>
</dbReference>
<dbReference type="AlphaFoldDB" id="A0A069DZD8"/>
<dbReference type="GO" id="GO:0012505">
    <property type="term" value="C:endomembrane system"/>
    <property type="evidence" value="ECO:0007669"/>
    <property type="project" value="TreeGrafter"/>
</dbReference>
<dbReference type="Pfam" id="PF05602">
    <property type="entry name" value="CLPTM1"/>
    <property type="match status" value="1"/>
</dbReference>
<dbReference type="PANTHER" id="PTHR21347">
    <property type="entry name" value="CLEFT LIP AND PALATE ASSOCIATED TRANSMEMBRANE PROTEIN-RELATED"/>
    <property type="match status" value="1"/>
</dbReference>
<dbReference type="GO" id="GO:0016020">
    <property type="term" value="C:membrane"/>
    <property type="evidence" value="ECO:0007669"/>
    <property type="project" value="UniProtKB-SubCell"/>
</dbReference>
<proteinExistence type="evidence at transcript level"/>
<comment type="similarity">
    <text evidence="2">Belongs to the CLPTM1 family.</text>
</comment>
<feature type="region of interest" description="Disordered" evidence="6">
    <location>
        <begin position="603"/>
        <end position="630"/>
    </location>
</feature>
<feature type="transmembrane region" description="Helical" evidence="7">
    <location>
        <begin position="500"/>
        <end position="521"/>
    </location>
</feature>
<evidence type="ECO:0000256" key="5">
    <source>
        <dbReference type="ARBA" id="ARBA00023136"/>
    </source>
</evidence>
<evidence type="ECO:0000256" key="4">
    <source>
        <dbReference type="ARBA" id="ARBA00022989"/>
    </source>
</evidence>
<feature type="transmembrane region" description="Helical" evidence="7">
    <location>
        <begin position="393"/>
        <end position="408"/>
    </location>
</feature>
<dbReference type="PANTHER" id="PTHR21347:SF14">
    <property type="entry name" value="LIPID SCRAMBLASE CLPTM1-RELATED"/>
    <property type="match status" value="1"/>
</dbReference>
<feature type="transmembrane region" description="Helical" evidence="7">
    <location>
        <begin position="352"/>
        <end position="372"/>
    </location>
</feature>
<accession>A0A069DZD8</accession>
<reference evidence="8" key="1">
    <citation type="journal article" date="2015" name="J. Med. Entomol.">
        <title>A Deep Insight Into the Sialotranscriptome of the Chagas Disease Vector, Panstrongylus megistus (Hemiptera: Heteroptera).</title>
        <authorList>
            <person name="Ribeiro J.M."/>
            <person name="Schwarz A."/>
            <person name="Francischetti I.M."/>
        </authorList>
    </citation>
    <scope>NUCLEOTIDE SEQUENCE</scope>
    <source>
        <tissue evidence="8">Salivary glands</tissue>
    </source>
</reference>
<sequence>MAETSTESKQNEDNVQRCSQNGEVAVQQNGEDQQQQARDQQEAPRRSFLDITKSFIMRAMFMYFIASLFRRPQTDTGAGMPSKPPATNYFENSTLMDMYVFLSEKDVFTEFDNPEFLIWHKTGLVFGDWSSGPSADGTYTFETSFQASPSLRNNGSIYLHTYIIKREPASSTNNNNKKLTKEKFSGLNVAYSYKQLNKYRKSRFTRTQNLLTGESVLSEKEIEEAEKKDQAIISMWHPNITINLVTDFTNWVQGTVPSPLNEFIEFSVTGDYYKPVVFYNEFWNLLRDYQPINETSGRLDLRLTYQPLSLFKWQLYCAHTMRLKLSGNIFQDEADDDDQDSIKEALLETSPYLLAATVIVSILHSVFELLAFKNDIQFWNNRKSLEGLSVRSVFFNVFQSLIVLLYVLDNDTNTLIKISCFIGLCIEVWKINKVVDIKLNREEKLFGIFPRVVFTDKGSYVESETKQYDQLAFKYLSWVLFPLLAGYAIYSLIYLQHKGWYSWALNMVYGFLLTFGFIMMTPQLFINYKLKSVAHLPWRMMSYKCLNTFIDDIFAFVIKMPTMYRLGCFRDDIVFFIFLYQRWIYKTDPTRVNEFGFSAEMETQRKNEQEHLDQQQQQPQMKSIEEKKNE</sequence>
<keyword evidence="5 7" id="KW-0472">Membrane</keyword>
<dbReference type="InterPro" id="IPR008429">
    <property type="entry name" value="CLPTM1"/>
</dbReference>
<keyword evidence="4 7" id="KW-1133">Transmembrane helix</keyword>
<evidence type="ECO:0000313" key="8">
    <source>
        <dbReference type="EMBL" id="JAC88074.1"/>
    </source>
</evidence>
<organism evidence="8">
    <name type="scientific">Panstrongylus megistus</name>
    <dbReference type="NCBI Taxonomy" id="65343"/>
    <lineage>
        <taxon>Eukaryota</taxon>
        <taxon>Metazoa</taxon>
        <taxon>Ecdysozoa</taxon>
        <taxon>Arthropoda</taxon>
        <taxon>Hexapoda</taxon>
        <taxon>Insecta</taxon>
        <taxon>Pterygota</taxon>
        <taxon>Neoptera</taxon>
        <taxon>Paraneoptera</taxon>
        <taxon>Hemiptera</taxon>
        <taxon>Heteroptera</taxon>
        <taxon>Panheteroptera</taxon>
        <taxon>Cimicomorpha</taxon>
        <taxon>Reduviidae</taxon>
        <taxon>Triatominae</taxon>
        <taxon>Panstrongylus</taxon>
    </lineage>
</organism>
<keyword evidence="3 7" id="KW-0812">Transmembrane</keyword>
<name>A0A069DZD8_9HEMI</name>
<feature type="transmembrane region" description="Helical" evidence="7">
    <location>
        <begin position="475"/>
        <end position="494"/>
    </location>
</feature>
<evidence type="ECO:0000256" key="7">
    <source>
        <dbReference type="SAM" id="Phobius"/>
    </source>
</evidence>
<evidence type="ECO:0000256" key="1">
    <source>
        <dbReference type="ARBA" id="ARBA00004141"/>
    </source>
</evidence>
<evidence type="ECO:0000256" key="6">
    <source>
        <dbReference type="SAM" id="MobiDB-lite"/>
    </source>
</evidence>
<protein>
    <submittedName>
        <fullName evidence="8">Putative conserved plasma membrane protein</fullName>
    </submittedName>
</protein>
<feature type="compositionally biased region" description="Basic and acidic residues" evidence="6">
    <location>
        <begin position="603"/>
        <end position="613"/>
    </location>
</feature>
<comment type="subcellular location">
    <subcellularLocation>
        <location evidence="1">Membrane</location>
        <topology evidence="1">Multi-pass membrane protein</topology>
    </subcellularLocation>
</comment>
<evidence type="ECO:0000256" key="3">
    <source>
        <dbReference type="ARBA" id="ARBA00022692"/>
    </source>
</evidence>